<keyword evidence="2" id="KW-1185">Reference proteome</keyword>
<sequence>MTRIEAGSEAHKDLFCRQFVATHQVFDPETLPWPELTDEELARLRTIPFWQEVYHTERRAGAIVDAFTPHVDDPVVREAVALQGLEESRHAKLIRVMIDRYGIDATEQPIEAFPEDLETAFIDFGFGECLDAFLGFGAFKNARQSHFLPEGLFEIFDVLMFEETRHIVFFINYMAWRERRRGLGPVRRALKSTRFYGRALGRLLAMVRRGQQPNDGRDFAVTQANVFLDHFSFGQFVEDCYRENARRMKEFDPDLMQPRLLPAMADLALRGMRLWDRRRPHLRAAAR</sequence>
<dbReference type="EMBL" id="JABEQM010000008">
    <property type="protein sequence ID" value="MBB2202063.1"/>
    <property type="molecule type" value="Genomic_DNA"/>
</dbReference>
<gene>
    <name evidence="1" type="ORF">HLH28_10835</name>
</gene>
<name>A0A7W4K811_9PROT</name>
<evidence type="ECO:0008006" key="3">
    <source>
        <dbReference type="Google" id="ProtNLM"/>
    </source>
</evidence>
<accession>A0A7W4K811</accession>
<dbReference type="SUPFAM" id="SSF47240">
    <property type="entry name" value="Ferritin-like"/>
    <property type="match status" value="1"/>
</dbReference>
<proteinExistence type="predicted"/>
<dbReference type="InterPro" id="IPR009078">
    <property type="entry name" value="Ferritin-like_SF"/>
</dbReference>
<comment type="caution">
    <text evidence="1">The sequence shown here is derived from an EMBL/GenBank/DDBJ whole genome shotgun (WGS) entry which is preliminary data.</text>
</comment>
<dbReference type="RefSeq" id="WP_182958857.1">
    <property type="nucleotide sequence ID" value="NZ_JABEQM010000008.1"/>
</dbReference>
<dbReference type="Proteomes" id="UP000578030">
    <property type="component" value="Unassembled WGS sequence"/>
</dbReference>
<evidence type="ECO:0000313" key="2">
    <source>
        <dbReference type="Proteomes" id="UP000578030"/>
    </source>
</evidence>
<organism evidence="1 2">
    <name type="scientific">Gluconacetobacter tumulisoli</name>
    <dbReference type="NCBI Taxonomy" id="1286189"/>
    <lineage>
        <taxon>Bacteria</taxon>
        <taxon>Pseudomonadati</taxon>
        <taxon>Pseudomonadota</taxon>
        <taxon>Alphaproteobacteria</taxon>
        <taxon>Acetobacterales</taxon>
        <taxon>Acetobacteraceae</taxon>
        <taxon>Gluconacetobacter</taxon>
    </lineage>
</organism>
<protein>
    <recommendedName>
        <fullName evidence="3">Ferritin-like domain-containing protein</fullName>
    </recommendedName>
</protein>
<reference evidence="1 2" key="1">
    <citation type="submission" date="2020-04" db="EMBL/GenBank/DDBJ databases">
        <title>Description of novel Gluconacetobacter.</title>
        <authorList>
            <person name="Sombolestani A."/>
        </authorList>
    </citation>
    <scope>NUCLEOTIDE SEQUENCE [LARGE SCALE GENOMIC DNA]</scope>
    <source>
        <strain evidence="1 2">LMG 27802</strain>
    </source>
</reference>
<dbReference type="AlphaFoldDB" id="A0A7W4K811"/>
<evidence type="ECO:0000313" key="1">
    <source>
        <dbReference type="EMBL" id="MBB2202063.1"/>
    </source>
</evidence>